<keyword evidence="3" id="KW-1185">Reference proteome</keyword>
<accession>A0A853EWX2</accession>
<dbReference type="GO" id="GO:0016787">
    <property type="term" value="F:hydrolase activity"/>
    <property type="evidence" value="ECO:0007669"/>
    <property type="project" value="UniProtKB-KW"/>
</dbReference>
<protein>
    <submittedName>
        <fullName evidence="2">MBL fold metallo-hydrolase</fullName>
    </submittedName>
</protein>
<evidence type="ECO:0000313" key="3">
    <source>
        <dbReference type="Proteomes" id="UP000561011"/>
    </source>
</evidence>
<dbReference type="PANTHER" id="PTHR43546">
    <property type="entry name" value="UPF0173 METAL-DEPENDENT HYDROLASE MJ1163-RELATED"/>
    <property type="match status" value="1"/>
</dbReference>
<dbReference type="EMBL" id="JACBYE010000055">
    <property type="protein sequence ID" value="NYS95095.1"/>
    <property type="molecule type" value="Genomic_DNA"/>
</dbReference>
<gene>
    <name evidence="2" type="ORF">HZZ10_16385</name>
</gene>
<dbReference type="Pfam" id="PF13483">
    <property type="entry name" value="Lactamase_B_3"/>
    <property type="match status" value="1"/>
</dbReference>
<evidence type="ECO:0000259" key="1">
    <source>
        <dbReference type="SMART" id="SM00849"/>
    </source>
</evidence>
<dbReference type="Proteomes" id="UP000561011">
    <property type="component" value="Unassembled WGS sequence"/>
</dbReference>
<organism evidence="2 3">
    <name type="scientific">Sanguibacter inulinus</name>
    <dbReference type="NCBI Taxonomy" id="60922"/>
    <lineage>
        <taxon>Bacteria</taxon>
        <taxon>Bacillati</taxon>
        <taxon>Actinomycetota</taxon>
        <taxon>Actinomycetes</taxon>
        <taxon>Micrococcales</taxon>
        <taxon>Sanguibacteraceae</taxon>
        <taxon>Sanguibacter</taxon>
    </lineage>
</organism>
<dbReference type="SUPFAM" id="SSF56281">
    <property type="entry name" value="Metallo-hydrolase/oxidoreductase"/>
    <property type="match status" value="1"/>
</dbReference>
<dbReference type="CDD" id="cd06262">
    <property type="entry name" value="metallo-hydrolase-like_MBL-fold"/>
    <property type="match status" value="1"/>
</dbReference>
<proteinExistence type="predicted"/>
<dbReference type="InterPro" id="IPR036866">
    <property type="entry name" value="RibonucZ/Hydroxyglut_hydro"/>
</dbReference>
<name>A0A853EWX2_9MICO</name>
<dbReference type="Gene3D" id="3.60.15.10">
    <property type="entry name" value="Ribonuclease Z/Hydroxyacylglutathione hydrolase-like"/>
    <property type="match status" value="1"/>
</dbReference>
<dbReference type="InterPro" id="IPR050114">
    <property type="entry name" value="UPF0173_UPF0282_UlaG_hydrolase"/>
</dbReference>
<evidence type="ECO:0000313" key="2">
    <source>
        <dbReference type="EMBL" id="NYS95095.1"/>
    </source>
</evidence>
<dbReference type="PANTHER" id="PTHR43546:SF3">
    <property type="entry name" value="UPF0173 METAL-DEPENDENT HYDROLASE MJ1163"/>
    <property type="match status" value="1"/>
</dbReference>
<feature type="domain" description="Metallo-beta-lactamase" evidence="1">
    <location>
        <begin position="7"/>
        <end position="174"/>
    </location>
</feature>
<reference evidence="2 3" key="1">
    <citation type="submission" date="2020-07" db="EMBL/GenBank/DDBJ databases">
        <title>MOT database genomes.</title>
        <authorList>
            <person name="Joseph S."/>
            <person name="Aduse-Opoku J."/>
            <person name="Hashim A."/>
            <person name="Wade W."/>
            <person name="Curtis M."/>
        </authorList>
    </citation>
    <scope>NUCLEOTIDE SEQUENCE [LARGE SCALE GENOMIC DNA]</scope>
    <source>
        <strain evidence="2 3">DSM 100099</strain>
    </source>
</reference>
<dbReference type="RefSeq" id="WP_179914323.1">
    <property type="nucleotide sequence ID" value="NZ_JACBYE010000055.1"/>
</dbReference>
<sequence>MDLTKYGHACVVLSKDGRRLVIDPGAFTEDGVIGDAEAVLVTHEHPDHLSVEALDAAWAQNPGLRVWTTAAVAEVLGDRDGRVTAVADGDTFTAAGFDVTAVGEWHAVIHPDVPRMQNVGFVVDSTVFHPGDAFTMPGRPVETLLTPAHAPWSKLQEIIDWVRAVSPVRTVSVHDGALNDRGLGLVNRMLGAGGPGTGAQHLVLASGETVRLP</sequence>
<dbReference type="AlphaFoldDB" id="A0A853EWX2"/>
<dbReference type="SMART" id="SM00849">
    <property type="entry name" value="Lactamase_B"/>
    <property type="match status" value="1"/>
</dbReference>
<dbReference type="InterPro" id="IPR001279">
    <property type="entry name" value="Metallo-B-lactamas"/>
</dbReference>
<comment type="caution">
    <text evidence="2">The sequence shown here is derived from an EMBL/GenBank/DDBJ whole genome shotgun (WGS) entry which is preliminary data.</text>
</comment>
<keyword evidence="2" id="KW-0378">Hydrolase</keyword>